<evidence type="ECO:0000313" key="3">
    <source>
        <dbReference type="EMBL" id="PIS28098.1"/>
    </source>
</evidence>
<sequence length="266" mass="29285">MKKLLIFGLVLFCFSKVALASYITLQTSVTTKIEASSLKVLVAVENKGDESAYNVQAEIRALGTKVLAKRASEVAINGRYEAYEELNLDLAKPGEYPLVVVMHYADANQYPFSALTCQTFNYRAQSVPAELFGKLTSDKFWDKGRVFLTLKNLSESDLTLKVLLVGPQELNFPGDKTLALAGKGTAKVNFEVGNFSALSGSTYQIFALAEYDQAGRHQTIITQGTVRLVQESVFLGLKYSYLVALLIGLVLVFIFVQFGLPLLNKK</sequence>
<evidence type="ECO:0000256" key="1">
    <source>
        <dbReference type="SAM" id="Phobius"/>
    </source>
</evidence>
<dbReference type="EMBL" id="PEYM01000148">
    <property type="protein sequence ID" value="PIS28098.1"/>
    <property type="molecule type" value="Genomic_DNA"/>
</dbReference>
<gene>
    <name evidence="3" type="ORF">COT42_08945</name>
</gene>
<evidence type="ECO:0000313" key="4">
    <source>
        <dbReference type="Proteomes" id="UP000231343"/>
    </source>
</evidence>
<feature type="signal peptide" evidence="2">
    <location>
        <begin position="1"/>
        <end position="20"/>
    </location>
</feature>
<dbReference type="Proteomes" id="UP000231343">
    <property type="component" value="Unassembled WGS sequence"/>
</dbReference>
<name>A0A2H0XVD5_UNCSA</name>
<evidence type="ECO:0008006" key="5">
    <source>
        <dbReference type="Google" id="ProtNLM"/>
    </source>
</evidence>
<organism evidence="3 4">
    <name type="scientific">Candidatus Saganbacteria bacterium CG08_land_8_20_14_0_20_45_16</name>
    <dbReference type="NCBI Taxonomy" id="2014293"/>
    <lineage>
        <taxon>Bacteria</taxon>
        <taxon>Bacillati</taxon>
        <taxon>Saganbacteria</taxon>
    </lineage>
</organism>
<keyword evidence="2" id="KW-0732">Signal</keyword>
<accession>A0A2H0XVD5</accession>
<reference evidence="3 4" key="1">
    <citation type="submission" date="2017-09" db="EMBL/GenBank/DDBJ databases">
        <title>Depth-based differentiation of microbial function through sediment-hosted aquifers and enrichment of novel symbionts in the deep terrestrial subsurface.</title>
        <authorList>
            <person name="Probst A.J."/>
            <person name="Ladd B."/>
            <person name="Jarett J.K."/>
            <person name="Geller-Mcgrath D.E."/>
            <person name="Sieber C.M."/>
            <person name="Emerson J.B."/>
            <person name="Anantharaman K."/>
            <person name="Thomas B.C."/>
            <person name="Malmstrom R."/>
            <person name="Stieglmeier M."/>
            <person name="Klingl A."/>
            <person name="Woyke T."/>
            <person name="Ryan C.M."/>
            <person name="Banfield J.F."/>
        </authorList>
    </citation>
    <scope>NUCLEOTIDE SEQUENCE [LARGE SCALE GENOMIC DNA]</scope>
    <source>
        <strain evidence="3">CG08_land_8_20_14_0_20_45_16</strain>
    </source>
</reference>
<dbReference type="AlphaFoldDB" id="A0A2H0XVD5"/>
<protein>
    <recommendedName>
        <fullName evidence="5">CARDB domain-containing protein</fullName>
    </recommendedName>
</protein>
<proteinExistence type="predicted"/>
<feature type="chain" id="PRO_5013924000" description="CARDB domain-containing protein" evidence="2">
    <location>
        <begin position="21"/>
        <end position="266"/>
    </location>
</feature>
<evidence type="ECO:0000256" key="2">
    <source>
        <dbReference type="SAM" id="SignalP"/>
    </source>
</evidence>
<keyword evidence="1" id="KW-0472">Membrane</keyword>
<comment type="caution">
    <text evidence="3">The sequence shown here is derived from an EMBL/GenBank/DDBJ whole genome shotgun (WGS) entry which is preliminary data.</text>
</comment>
<feature type="transmembrane region" description="Helical" evidence="1">
    <location>
        <begin position="239"/>
        <end position="263"/>
    </location>
</feature>
<keyword evidence="1" id="KW-1133">Transmembrane helix</keyword>
<keyword evidence="1" id="KW-0812">Transmembrane</keyword>